<dbReference type="PANTHER" id="PTHR39087">
    <property type="entry name" value="UPF0104 MEMBRANE PROTEIN MJ1595"/>
    <property type="match status" value="1"/>
</dbReference>
<evidence type="ECO:0000256" key="6">
    <source>
        <dbReference type="SAM" id="MobiDB-lite"/>
    </source>
</evidence>
<feature type="region of interest" description="Disordered" evidence="6">
    <location>
        <begin position="1"/>
        <end position="23"/>
    </location>
</feature>
<dbReference type="AlphaFoldDB" id="A0A8J2YKM8"/>
<evidence type="ECO:0000256" key="7">
    <source>
        <dbReference type="SAM" id="Phobius"/>
    </source>
</evidence>
<keyword evidence="4 7" id="KW-1133">Transmembrane helix</keyword>
<accession>A0A8J2YKM8</accession>
<sequence>MTGMAVGSMSASAGTQKDEAHTARKNKRHVWKVLIGVAAVALAAGLLYRTLSQYSFDEIAASIRSIPLHRLAFAGVFAAMSYVSLTFFDYLGVRYVKRSLPYRNVALASFTSLSMGHSIGFAGLSSGAIRYRYYERWGLKAGDVAKIVLFCGTTVALGLMVLGGLALLIRPDLASGMTKLSEPIMIAIGLLLLSLAAGYVAAAAFIRKPLKIKSWAIEMPPLRLALGQIAIGTINFAFVAACLHQVLLAAAEVDYLETAAAYVIANTLTMLTHVPGGLGVIESTVIYLVPGKNLIGPLLVFRVVYFLAPLALGLVSFAISEATIRRRKRMSR</sequence>
<dbReference type="PANTHER" id="PTHR39087:SF2">
    <property type="entry name" value="UPF0104 MEMBRANE PROTEIN MJ1595"/>
    <property type="match status" value="1"/>
</dbReference>
<evidence type="ECO:0000256" key="5">
    <source>
        <dbReference type="ARBA" id="ARBA00023136"/>
    </source>
</evidence>
<dbReference type="GO" id="GO:0005886">
    <property type="term" value="C:plasma membrane"/>
    <property type="evidence" value="ECO:0007669"/>
    <property type="project" value="UniProtKB-SubCell"/>
</dbReference>
<dbReference type="EMBL" id="BMCP01000003">
    <property type="protein sequence ID" value="GGE49102.1"/>
    <property type="molecule type" value="Genomic_DNA"/>
</dbReference>
<feature type="transmembrane region" description="Helical" evidence="7">
    <location>
        <begin position="30"/>
        <end position="51"/>
    </location>
</feature>
<gene>
    <name evidence="8" type="ORF">GCM10007276_27780</name>
</gene>
<keyword evidence="2" id="KW-1003">Cell membrane</keyword>
<feature type="transmembrane region" description="Helical" evidence="7">
    <location>
        <begin position="184"/>
        <end position="206"/>
    </location>
</feature>
<comment type="caution">
    <text evidence="8">The sequence shown here is derived from an EMBL/GenBank/DDBJ whole genome shotgun (WGS) entry which is preliminary data.</text>
</comment>
<evidence type="ECO:0000313" key="8">
    <source>
        <dbReference type="EMBL" id="GGE49102.1"/>
    </source>
</evidence>
<comment type="subcellular location">
    <subcellularLocation>
        <location evidence="1">Cell membrane</location>
        <topology evidence="1">Multi-pass membrane protein</topology>
    </subcellularLocation>
</comment>
<evidence type="ECO:0000256" key="4">
    <source>
        <dbReference type="ARBA" id="ARBA00022989"/>
    </source>
</evidence>
<keyword evidence="3 7" id="KW-0812">Transmembrane</keyword>
<dbReference type="Pfam" id="PF03706">
    <property type="entry name" value="LPG_synthase_TM"/>
    <property type="match status" value="1"/>
</dbReference>
<dbReference type="InterPro" id="IPR022791">
    <property type="entry name" value="L-PG_synthase/AglD"/>
</dbReference>
<keyword evidence="9" id="KW-1185">Reference proteome</keyword>
<keyword evidence="5 7" id="KW-0472">Membrane</keyword>
<dbReference type="Proteomes" id="UP000602745">
    <property type="component" value="Unassembled WGS sequence"/>
</dbReference>
<protein>
    <submittedName>
        <fullName evidence="8">Membrane protein</fullName>
    </submittedName>
</protein>
<reference evidence="8" key="1">
    <citation type="journal article" date="2014" name="Int. J. Syst. Evol. Microbiol.">
        <title>Complete genome sequence of Corynebacterium casei LMG S-19264T (=DSM 44701T), isolated from a smear-ripened cheese.</title>
        <authorList>
            <consortium name="US DOE Joint Genome Institute (JGI-PGF)"/>
            <person name="Walter F."/>
            <person name="Albersmeier A."/>
            <person name="Kalinowski J."/>
            <person name="Ruckert C."/>
        </authorList>
    </citation>
    <scope>NUCLEOTIDE SEQUENCE</scope>
    <source>
        <strain evidence="8">CCM 7684</strain>
    </source>
</reference>
<feature type="transmembrane region" description="Helical" evidence="7">
    <location>
        <begin position="71"/>
        <end position="93"/>
    </location>
</feature>
<evidence type="ECO:0000256" key="2">
    <source>
        <dbReference type="ARBA" id="ARBA00022475"/>
    </source>
</evidence>
<feature type="transmembrane region" description="Helical" evidence="7">
    <location>
        <begin position="303"/>
        <end position="324"/>
    </location>
</feature>
<evidence type="ECO:0000313" key="9">
    <source>
        <dbReference type="Proteomes" id="UP000602745"/>
    </source>
</evidence>
<proteinExistence type="predicted"/>
<feature type="transmembrane region" description="Helical" evidence="7">
    <location>
        <begin position="226"/>
        <end position="247"/>
    </location>
</feature>
<reference evidence="8" key="2">
    <citation type="submission" date="2020-09" db="EMBL/GenBank/DDBJ databases">
        <authorList>
            <person name="Sun Q."/>
            <person name="Sedlacek I."/>
        </authorList>
    </citation>
    <scope>NUCLEOTIDE SEQUENCE</scope>
    <source>
        <strain evidence="8">CCM 7684</strain>
    </source>
</reference>
<feature type="transmembrane region" description="Helical" evidence="7">
    <location>
        <begin position="147"/>
        <end position="169"/>
    </location>
</feature>
<name>A0A8J2YKM8_9RHOB</name>
<organism evidence="8 9">
    <name type="scientific">Agaricicola taiwanensis</name>
    <dbReference type="NCBI Taxonomy" id="591372"/>
    <lineage>
        <taxon>Bacteria</taxon>
        <taxon>Pseudomonadati</taxon>
        <taxon>Pseudomonadota</taxon>
        <taxon>Alphaproteobacteria</taxon>
        <taxon>Rhodobacterales</taxon>
        <taxon>Paracoccaceae</taxon>
        <taxon>Agaricicola</taxon>
    </lineage>
</organism>
<evidence type="ECO:0000256" key="3">
    <source>
        <dbReference type="ARBA" id="ARBA00022692"/>
    </source>
</evidence>
<evidence type="ECO:0000256" key="1">
    <source>
        <dbReference type="ARBA" id="ARBA00004651"/>
    </source>
</evidence>